<reference evidence="1 2" key="1">
    <citation type="submission" date="2022-10" db="EMBL/GenBank/DDBJ databases">
        <authorList>
            <person name="Xie J."/>
            <person name="Shen N."/>
        </authorList>
    </citation>
    <scope>NUCLEOTIDE SEQUENCE [LARGE SCALE GENOMIC DNA]</scope>
    <source>
        <strain evidence="1 2">YIM65594</strain>
    </source>
</reference>
<accession>A0ABU6EXP8</accession>
<dbReference type="Gene3D" id="3.40.50.720">
    <property type="entry name" value="NAD(P)-binding Rossmann-like Domain"/>
    <property type="match status" value="1"/>
</dbReference>
<evidence type="ECO:0000313" key="2">
    <source>
        <dbReference type="Proteomes" id="UP001354931"/>
    </source>
</evidence>
<dbReference type="Proteomes" id="UP001354931">
    <property type="component" value="Unassembled WGS sequence"/>
</dbReference>
<dbReference type="InterPro" id="IPR036291">
    <property type="entry name" value="NAD(P)-bd_dom_sf"/>
</dbReference>
<protein>
    <submittedName>
        <fullName evidence="1">SDR family oxidoreductase</fullName>
    </submittedName>
</protein>
<evidence type="ECO:0000313" key="1">
    <source>
        <dbReference type="EMBL" id="MEB8336534.1"/>
    </source>
</evidence>
<gene>
    <name evidence="1" type="ORF">OKJ99_03245</name>
</gene>
<sequence>MPVIASGLGQACPLVQQKVVAVVYGAHGIRVISLVVGTARTEMVSAVVGSGPVLGEVFVVRRIQRRMAGPRVVAEAALWLLSDRSLFAAGARVAVGGGFLAV</sequence>
<organism evidence="1 2">
    <name type="scientific">Streptomyces endophyticus</name>
    <dbReference type="NCBI Taxonomy" id="714166"/>
    <lineage>
        <taxon>Bacteria</taxon>
        <taxon>Bacillati</taxon>
        <taxon>Actinomycetota</taxon>
        <taxon>Actinomycetes</taxon>
        <taxon>Kitasatosporales</taxon>
        <taxon>Streptomycetaceae</taxon>
        <taxon>Streptomyces</taxon>
    </lineage>
</organism>
<dbReference type="EMBL" id="JAOZYC010000011">
    <property type="protein sequence ID" value="MEB8336534.1"/>
    <property type="molecule type" value="Genomic_DNA"/>
</dbReference>
<name>A0ABU6EXP8_9ACTN</name>
<keyword evidence="2" id="KW-1185">Reference proteome</keyword>
<comment type="caution">
    <text evidence="1">The sequence shown here is derived from an EMBL/GenBank/DDBJ whole genome shotgun (WGS) entry which is preliminary data.</text>
</comment>
<dbReference type="Pfam" id="PF13561">
    <property type="entry name" value="adh_short_C2"/>
    <property type="match status" value="1"/>
</dbReference>
<dbReference type="RefSeq" id="WP_326014174.1">
    <property type="nucleotide sequence ID" value="NZ_JAOZYC010000011.1"/>
</dbReference>
<dbReference type="InterPro" id="IPR002347">
    <property type="entry name" value="SDR_fam"/>
</dbReference>
<dbReference type="SUPFAM" id="SSF51735">
    <property type="entry name" value="NAD(P)-binding Rossmann-fold domains"/>
    <property type="match status" value="1"/>
</dbReference>
<proteinExistence type="predicted"/>